<comment type="caution">
    <text evidence="2">The sequence shown here is derived from an EMBL/GenBank/DDBJ whole genome shotgun (WGS) entry which is preliminary data.</text>
</comment>
<evidence type="ECO:0000313" key="2">
    <source>
        <dbReference type="EMBL" id="KAK2607928.1"/>
    </source>
</evidence>
<proteinExistence type="predicted"/>
<feature type="region of interest" description="Disordered" evidence="1">
    <location>
        <begin position="509"/>
        <end position="541"/>
    </location>
</feature>
<name>A0AAD9W3Y2_PHOAM</name>
<dbReference type="EMBL" id="JAUJFL010000003">
    <property type="protein sequence ID" value="KAK2607928.1"/>
    <property type="molecule type" value="Genomic_DNA"/>
</dbReference>
<organism evidence="2 3">
    <name type="scientific">Phomopsis amygdali</name>
    <name type="common">Fusicoccum amygdali</name>
    <dbReference type="NCBI Taxonomy" id="1214568"/>
    <lineage>
        <taxon>Eukaryota</taxon>
        <taxon>Fungi</taxon>
        <taxon>Dikarya</taxon>
        <taxon>Ascomycota</taxon>
        <taxon>Pezizomycotina</taxon>
        <taxon>Sordariomycetes</taxon>
        <taxon>Sordariomycetidae</taxon>
        <taxon>Diaporthales</taxon>
        <taxon>Diaporthaceae</taxon>
        <taxon>Diaporthe</taxon>
    </lineage>
</organism>
<sequence length="541" mass="59987">MWDMMLMSGGSHGRRHRRGYGRSKNHHKCRVCREPIGKVTLYGKRVDLPYCQRHHCQKVVGSTVCQEQRNGRNPNWQYCDIHLRCQAMSPDGYSCTKNVKDGNPEKFKYCSDRSKGYCTVHCCLAAPHNSCDRPRLVDDGSFFCEVHTCEAQTCTAEVAGRGEKGDVSRSCEKHRRCARDGCSRPCHTRDTGAAVKWCGLHYCHEASCQNDRAPGNNQHCREHVCIEPLCASGKKDMGTGRYCMDHQCKTDRCLERRDQRVRGSEYCALHICWVERCPKPAAVGNRCDDHRLCREQGCKEYIFIEKGPEGDIKYPTCENHHKTQCPATNLGGNRCDKRLDRSQIHCKDHSCELGSCRNQRSFASVQYCEAHKCTVVACQQLRKNAIAGLDLASGPLRASLLLGGGCLGGVGGDGLLMSSYCAAHACAGDGGRCGDRVAELGRSSFCPRHECCYRGCAKEATRQPRRRGSTGGYCDRHYQRRRGGDGVFGGPFGPMPMGMPTGMPMGFPPFFGGQGYDSSDSDSESDGGRRPRGLPFGGPIF</sequence>
<feature type="region of interest" description="Disordered" evidence="1">
    <location>
        <begin position="1"/>
        <end position="22"/>
    </location>
</feature>
<keyword evidence="3" id="KW-1185">Reference proteome</keyword>
<dbReference type="AlphaFoldDB" id="A0AAD9W3Y2"/>
<protein>
    <submittedName>
        <fullName evidence="2">Uncharacterized protein</fullName>
    </submittedName>
</protein>
<accession>A0AAD9W3Y2</accession>
<feature type="compositionally biased region" description="Basic residues" evidence="1">
    <location>
        <begin position="12"/>
        <end position="22"/>
    </location>
</feature>
<evidence type="ECO:0000313" key="3">
    <source>
        <dbReference type="Proteomes" id="UP001265746"/>
    </source>
</evidence>
<reference evidence="2" key="1">
    <citation type="submission" date="2023-06" db="EMBL/GenBank/DDBJ databases">
        <authorList>
            <person name="Noh H."/>
        </authorList>
    </citation>
    <scope>NUCLEOTIDE SEQUENCE</scope>
    <source>
        <strain evidence="2">DUCC20226</strain>
    </source>
</reference>
<evidence type="ECO:0000256" key="1">
    <source>
        <dbReference type="SAM" id="MobiDB-lite"/>
    </source>
</evidence>
<gene>
    <name evidence="2" type="ORF">N8I77_006568</name>
</gene>
<dbReference type="Proteomes" id="UP001265746">
    <property type="component" value="Unassembled WGS sequence"/>
</dbReference>